<dbReference type="RefSeq" id="WP_186996247.1">
    <property type="nucleotide sequence ID" value="NZ_JACOQK010000001.1"/>
</dbReference>
<dbReference type="InterPro" id="IPR042242">
    <property type="entry name" value="RecO_C"/>
</dbReference>
<evidence type="ECO:0000256" key="1">
    <source>
        <dbReference type="ARBA" id="ARBA00022763"/>
    </source>
</evidence>
<evidence type="ECO:0000256" key="2">
    <source>
        <dbReference type="ARBA" id="ARBA00023172"/>
    </source>
</evidence>
<evidence type="ECO:0000256" key="3">
    <source>
        <dbReference type="ARBA" id="ARBA00023204"/>
    </source>
</evidence>
<dbReference type="InterPro" id="IPR003717">
    <property type="entry name" value="RecO"/>
</dbReference>
<dbReference type="Gene3D" id="1.20.1440.120">
    <property type="entry name" value="Recombination protein O, C-terminal domain"/>
    <property type="match status" value="1"/>
</dbReference>
<dbReference type="PANTHER" id="PTHR33991">
    <property type="entry name" value="DNA REPAIR PROTEIN RECO"/>
    <property type="match status" value="1"/>
</dbReference>
<organism evidence="6 7">
    <name type="scientific">Clostridium facile</name>
    <dbReference type="NCBI Taxonomy" id="2763035"/>
    <lineage>
        <taxon>Bacteria</taxon>
        <taxon>Bacillati</taxon>
        <taxon>Bacillota</taxon>
        <taxon>Clostridia</taxon>
        <taxon>Eubacteriales</taxon>
        <taxon>Clostridiaceae</taxon>
        <taxon>Clostridium</taxon>
    </lineage>
</organism>
<dbReference type="Gene3D" id="6.20.220.20">
    <property type="entry name" value="Recombination protein O, zinc-binding domain"/>
    <property type="match status" value="1"/>
</dbReference>
<keyword evidence="7" id="KW-1185">Reference proteome</keyword>
<dbReference type="Proteomes" id="UP000649151">
    <property type="component" value="Unassembled WGS sequence"/>
</dbReference>
<reference evidence="6 7" key="1">
    <citation type="submission" date="2020-08" db="EMBL/GenBank/DDBJ databases">
        <title>Genome public.</title>
        <authorList>
            <person name="Liu C."/>
            <person name="Sun Q."/>
        </authorList>
    </citation>
    <scope>NUCLEOTIDE SEQUENCE [LARGE SCALE GENOMIC DNA]</scope>
    <source>
        <strain evidence="6 7">NSJ-27</strain>
    </source>
</reference>
<gene>
    <name evidence="4 6" type="primary">recO</name>
    <name evidence="6" type="ORF">H8Z77_04015</name>
</gene>
<keyword evidence="2 4" id="KW-0233">DNA recombination</keyword>
<dbReference type="Pfam" id="PF11967">
    <property type="entry name" value="RecO_N"/>
    <property type="match status" value="1"/>
</dbReference>
<dbReference type="NCBIfam" id="TIGR00613">
    <property type="entry name" value="reco"/>
    <property type="match status" value="1"/>
</dbReference>
<comment type="function">
    <text evidence="4">Involved in DNA repair and RecF pathway recombination.</text>
</comment>
<keyword evidence="1 4" id="KW-0227">DNA damage</keyword>
<dbReference type="EMBL" id="JACOQK010000001">
    <property type="protein sequence ID" value="MBC5787191.1"/>
    <property type="molecule type" value="Genomic_DNA"/>
</dbReference>
<accession>A0ABR7IPY9</accession>
<name>A0ABR7IPY9_9CLOT</name>
<dbReference type="Pfam" id="PF02565">
    <property type="entry name" value="RecO_C"/>
    <property type="match status" value="1"/>
</dbReference>
<proteinExistence type="inferred from homology"/>
<dbReference type="HAMAP" id="MF_00201">
    <property type="entry name" value="RecO"/>
    <property type="match status" value="1"/>
</dbReference>
<dbReference type="InterPro" id="IPR022572">
    <property type="entry name" value="DNA_rep/recomb_RecO_N"/>
</dbReference>
<dbReference type="InterPro" id="IPR037278">
    <property type="entry name" value="ARFGAP/RecO"/>
</dbReference>
<dbReference type="PANTHER" id="PTHR33991:SF1">
    <property type="entry name" value="DNA REPAIR PROTEIN RECO"/>
    <property type="match status" value="1"/>
</dbReference>
<dbReference type="SUPFAM" id="SSF57863">
    <property type="entry name" value="ArfGap/RecO-like zinc finger"/>
    <property type="match status" value="1"/>
</dbReference>
<comment type="caution">
    <text evidence="6">The sequence shown here is derived from an EMBL/GenBank/DDBJ whole genome shotgun (WGS) entry which is preliminary data.</text>
</comment>
<comment type="similarity">
    <text evidence="4">Belongs to the RecO family.</text>
</comment>
<sequence length="256" mass="30416">MIIKTQGVILSQRSYRDNEKYLTILTKDCGLIEARIRVFGQIKRTIFQSICPPGYYKMDLFVNKQMYYTVDTIEKIEDFFTLRYDVEKLALAGYFCELTQALVPAKEHVWVYLRLLLNTLYLLEQEKRSPLFLKAVFELRSLSISGFMPNLVCCRECCEYEQKQMYFLPLEGELICSDCMQEHPVQRNDLPILLNKPVLSAMRYIIYKDFDKLFDFSLSPVYLKQLSQVTEYYMLTRLEKEFNSLVMYKQLKTEEP</sequence>
<evidence type="ECO:0000313" key="7">
    <source>
        <dbReference type="Proteomes" id="UP000649151"/>
    </source>
</evidence>
<evidence type="ECO:0000256" key="4">
    <source>
        <dbReference type="HAMAP-Rule" id="MF_00201"/>
    </source>
</evidence>
<keyword evidence="3 4" id="KW-0234">DNA repair</keyword>
<protein>
    <recommendedName>
        <fullName evidence="4">DNA repair protein RecO</fullName>
    </recommendedName>
    <alternativeName>
        <fullName evidence="4">Recombination protein O</fullName>
    </alternativeName>
</protein>
<evidence type="ECO:0000313" key="6">
    <source>
        <dbReference type="EMBL" id="MBC5787191.1"/>
    </source>
</evidence>
<feature type="domain" description="DNA replication/recombination mediator RecO N-terminal" evidence="5">
    <location>
        <begin position="1"/>
        <end position="74"/>
    </location>
</feature>
<evidence type="ECO:0000259" key="5">
    <source>
        <dbReference type="Pfam" id="PF11967"/>
    </source>
</evidence>